<dbReference type="KEGG" id="aiq:Azoinq_13885"/>
<dbReference type="InterPro" id="IPR008183">
    <property type="entry name" value="Aldose_1/G6P_1-epimerase"/>
</dbReference>
<dbReference type="EC" id="5.1.3.15" evidence="2"/>
<dbReference type="GO" id="GO:0005975">
    <property type="term" value="P:carbohydrate metabolic process"/>
    <property type="evidence" value="ECO:0007669"/>
    <property type="project" value="InterPro"/>
</dbReference>
<sequence>MTELPDYTDFNGLEAVHLQSPDGAKAVITRQGAQLVSWIPAGGKEQLYLSPDSFFEPEMAIRGGVPIIFPQFADTGPFHRHGFARLLPWRLSELREDGKSVLAVFTLEADEVSYGYWAHPFKAEFTVALEGQRLDMELEVENPDQEEGEPFSFTAALHTYLKVKEVEESTLTGLHGATYLDRCDLQEYRDTGTELQVEEEVDRLYPGITKPLMLQDGDRTLGIYAEGFPDLVVWNPWEEKCGAMDDMPPSGFRYMLCVEAAAVAQPIELAPGETWWGRQSLVVV</sequence>
<dbReference type="PIRSF" id="PIRSF016020">
    <property type="entry name" value="PHexose_mutarotase"/>
    <property type="match status" value="1"/>
</dbReference>
<reference evidence="3" key="1">
    <citation type="submission" date="2020-11" db="EMBL/GenBank/DDBJ databases">
        <title>Azospira inquinata sp. nov.</title>
        <authorList>
            <person name="Moe W.M."/>
            <person name="Mikes M.C."/>
        </authorList>
    </citation>
    <scope>NUCLEOTIDE SEQUENCE</scope>
    <source>
        <strain evidence="3">Azo-3</strain>
    </source>
</reference>
<evidence type="ECO:0000256" key="1">
    <source>
        <dbReference type="ARBA" id="ARBA00023235"/>
    </source>
</evidence>
<dbReference type="Pfam" id="PF01263">
    <property type="entry name" value="Aldose_epim"/>
    <property type="match status" value="1"/>
</dbReference>
<dbReference type="GO" id="GO:0005737">
    <property type="term" value="C:cytoplasm"/>
    <property type="evidence" value="ECO:0007669"/>
    <property type="project" value="TreeGrafter"/>
</dbReference>
<gene>
    <name evidence="3" type="ORF">Azoinq_13885</name>
</gene>
<dbReference type="GO" id="GO:0047938">
    <property type="term" value="F:glucose-6-phosphate 1-epimerase activity"/>
    <property type="evidence" value="ECO:0007669"/>
    <property type="project" value="TreeGrafter"/>
</dbReference>
<dbReference type="CDD" id="cd09020">
    <property type="entry name" value="D-hex-6-P-epi_like"/>
    <property type="match status" value="1"/>
</dbReference>
<dbReference type="AlphaFoldDB" id="A0A975SM84"/>
<accession>A0A975SM84</accession>
<dbReference type="EMBL" id="CP064782">
    <property type="protein sequence ID" value="QWT48897.1"/>
    <property type="molecule type" value="Genomic_DNA"/>
</dbReference>
<dbReference type="RefSeq" id="WP_216128309.1">
    <property type="nucleotide sequence ID" value="NZ_CP064782.1"/>
</dbReference>
<organism evidence="3 4">
    <name type="scientific">Azospira inquinata</name>
    <dbReference type="NCBI Taxonomy" id="2785627"/>
    <lineage>
        <taxon>Bacteria</taxon>
        <taxon>Pseudomonadati</taxon>
        <taxon>Pseudomonadota</taxon>
        <taxon>Betaproteobacteria</taxon>
        <taxon>Rhodocyclales</taxon>
        <taxon>Rhodocyclaceae</taxon>
        <taxon>Azospira</taxon>
    </lineage>
</organism>
<dbReference type="InterPro" id="IPR025532">
    <property type="entry name" value="G6P_1-epimerase"/>
</dbReference>
<dbReference type="Proteomes" id="UP000683428">
    <property type="component" value="Chromosome"/>
</dbReference>
<keyword evidence="1 2" id="KW-0413">Isomerase</keyword>
<evidence type="ECO:0000313" key="3">
    <source>
        <dbReference type="EMBL" id="QWT48897.1"/>
    </source>
</evidence>
<proteinExistence type="inferred from homology"/>
<evidence type="ECO:0000313" key="4">
    <source>
        <dbReference type="Proteomes" id="UP000683428"/>
    </source>
</evidence>
<keyword evidence="4" id="KW-1185">Reference proteome</keyword>
<name>A0A975SM84_9RHOO</name>
<comment type="similarity">
    <text evidence="2">Belongs to the glucose-6-phosphate 1-epimerase family.</text>
</comment>
<evidence type="ECO:0000256" key="2">
    <source>
        <dbReference type="PIRNR" id="PIRNR016020"/>
    </source>
</evidence>
<dbReference type="PANTHER" id="PTHR11122">
    <property type="entry name" value="APOSPORY-ASSOCIATED PROTEIN C-RELATED"/>
    <property type="match status" value="1"/>
</dbReference>
<dbReference type="PANTHER" id="PTHR11122:SF13">
    <property type="entry name" value="GLUCOSE-6-PHOSPHATE 1-EPIMERASE"/>
    <property type="match status" value="1"/>
</dbReference>
<protein>
    <recommendedName>
        <fullName evidence="2">Putative glucose-6-phosphate 1-epimerase</fullName>
        <ecNumber evidence="2">5.1.3.15</ecNumber>
    </recommendedName>
</protein>